<evidence type="ECO:0000313" key="3">
    <source>
        <dbReference type="Proteomes" id="UP001456513"/>
    </source>
</evidence>
<dbReference type="RefSeq" id="WP_341440265.1">
    <property type="nucleotide sequence ID" value="NZ_JBBPCN010000001.1"/>
</dbReference>
<feature type="chain" id="PRO_5045215936" description="Secreted protein" evidence="1">
    <location>
        <begin position="30"/>
        <end position="169"/>
    </location>
</feature>
<dbReference type="Proteomes" id="UP001456513">
    <property type="component" value="Unassembled WGS sequence"/>
</dbReference>
<protein>
    <recommendedName>
        <fullName evidence="4">Secreted protein</fullName>
    </recommendedName>
</protein>
<keyword evidence="1" id="KW-0732">Signal</keyword>
<evidence type="ECO:0000256" key="1">
    <source>
        <dbReference type="SAM" id="SignalP"/>
    </source>
</evidence>
<comment type="caution">
    <text evidence="2">The sequence shown here is derived from an EMBL/GenBank/DDBJ whole genome shotgun (WGS) entry which is preliminary data.</text>
</comment>
<name>A0ABU9CRC3_9NOCA</name>
<proteinExistence type="predicted"/>
<evidence type="ECO:0000313" key="2">
    <source>
        <dbReference type="EMBL" id="MEK8069966.1"/>
    </source>
</evidence>
<keyword evidence="3" id="KW-1185">Reference proteome</keyword>
<dbReference type="EMBL" id="JBBPCN010000001">
    <property type="protein sequence ID" value="MEK8069966.1"/>
    <property type="molecule type" value="Genomic_DNA"/>
</dbReference>
<accession>A0ABU9CRC3</accession>
<evidence type="ECO:0008006" key="4">
    <source>
        <dbReference type="Google" id="ProtNLM"/>
    </source>
</evidence>
<gene>
    <name evidence="2" type="ORF">AABD04_03775</name>
</gene>
<sequence>MKHSTFVACTAAFAGIAVVLLIGAGPSQAAQTVKYSDDGKRWGTDFTSPLFDKDIRWVPQDSRSSQFHVFNDTDTDGRLWVSLDSDNPAFVRALDVSIGDAVTESCALTVVPAGEKKRIEVVVTMSGAAGNDTRTSTARIDLVLQWDNSMSDVCPELSGARMNMEGAQP</sequence>
<organism evidence="2 3">
    <name type="scientific">Rhodococcus navarretei</name>
    <dbReference type="NCBI Taxonomy" id="3128981"/>
    <lineage>
        <taxon>Bacteria</taxon>
        <taxon>Bacillati</taxon>
        <taxon>Actinomycetota</taxon>
        <taxon>Actinomycetes</taxon>
        <taxon>Mycobacteriales</taxon>
        <taxon>Nocardiaceae</taxon>
        <taxon>Rhodococcus</taxon>
    </lineage>
</organism>
<reference evidence="2 3" key="1">
    <citation type="submission" date="2024-03" db="EMBL/GenBank/DDBJ databases">
        <title>Rhodococcus navarretei sp. nov. and Pseudarthrobacter quantumdoti sp. nov., two new species with the ability to biosynthesize Quantum Dots isolated from soil samples at Union Glacier, Antarctica.</title>
        <authorList>
            <person name="Vargas M."/>
        </authorList>
    </citation>
    <scope>NUCLEOTIDE SEQUENCE [LARGE SCALE GENOMIC DNA]</scope>
    <source>
        <strain evidence="2 3">EXRC-4A-4</strain>
    </source>
</reference>
<feature type="signal peptide" evidence="1">
    <location>
        <begin position="1"/>
        <end position="29"/>
    </location>
</feature>